<dbReference type="GO" id="GO:0004671">
    <property type="term" value="F:protein C-terminal S-isoprenylcysteine carboxyl O-methyltransferase activity"/>
    <property type="evidence" value="ECO:0007669"/>
    <property type="project" value="UniProtKB-EC"/>
</dbReference>
<dbReference type="EMBL" id="KZ819288">
    <property type="protein sequence ID" value="PWN99500.1"/>
    <property type="molecule type" value="Genomic_DNA"/>
</dbReference>
<dbReference type="Proteomes" id="UP000245946">
    <property type="component" value="Unassembled WGS sequence"/>
</dbReference>
<feature type="signal peptide" evidence="6">
    <location>
        <begin position="1"/>
        <end position="25"/>
    </location>
</feature>
<feature type="chain" id="PRO_5016439967" description="Protein-S-isoprenylcysteine O-methyltransferase" evidence="6">
    <location>
        <begin position="26"/>
        <end position="237"/>
    </location>
</feature>
<feature type="transmembrane region" description="Helical" evidence="5">
    <location>
        <begin position="180"/>
        <end position="200"/>
    </location>
</feature>
<keyword evidence="5" id="KW-0256">Endoplasmic reticulum</keyword>
<feature type="transmembrane region" description="Helical" evidence="5">
    <location>
        <begin position="70"/>
        <end position="97"/>
    </location>
</feature>
<keyword evidence="5" id="KW-0489">Methyltransferase</keyword>
<evidence type="ECO:0000256" key="3">
    <source>
        <dbReference type="ARBA" id="ARBA00022989"/>
    </source>
</evidence>
<name>A0A316ZCS6_9BASI</name>
<dbReference type="Pfam" id="PF04140">
    <property type="entry name" value="ICMT"/>
    <property type="match status" value="1"/>
</dbReference>
<evidence type="ECO:0000313" key="7">
    <source>
        <dbReference type="EMBL" id="PWN99500.1"/>
    </source>
</evidence>
<dbReference type="PANTHER" id="PTHR43847:SF1">
    <property type="entry name" value="BLL3993 PROTEIN"/>
    <property type="match status" value="1"/>
</dbReference>
<comment type="catalytic activity">
    <reaction evidence="5">
        <text>[protein]-C-terminal S-[(2E,6E)-farnesyl]-L-cysteine + S-adenosyl-L-methionine = [protein]-C-terminal S-[(2E,6E)-farnesyl]-L-cysteine methyl ester + S-adenosyl-L-homocysteine</text>
        <dbReference type="Rhea" id="RHEA:21672"/>
        <dbReference type="Rhea" id="RHEA-COMP:12125"/>
        <dbReference type="Rhea" id="RHEA-COMP:12126"/>
        <dbReference type="ChEBI" id="CHEBI:57856"/>
        <dbReference type="ChEBI" id="CHEBI:59789"/>
        <dbReference type="ChEBI" id="CHEBI:90510"/>
        <dbReference type="ChEBI" id="CHEBI:90511"/>
        <dbReference type="EC" id="2.1.1.100"/>
    </reaction>
</comment>
<proteinExistence type="inferred from homology"/>
<dbReference type="PANTHER" id="PTHR43847">
    <property type="entry name" value="BLL3993 PROTEIN"/>
    <property type="match status" value="1"/>
</dbReference>
<keyword evidence="2 5" id="KW-0812">Transmembrane</keyword>
<dbReference type="GeneID" id="37269496"/>
<keyword evidence="5" id="KW-0949">S-adenosyl-L-methionine</keyword>
<sequence length="237" mass="25912">MDLSGLLALLNLSLDLACLGGATYAAIAGTTKPHLPAKEKVEDAPSSSGKSSAKPNDFISSLGLTKIERLVHVFLALAALWHVRALTFHAVPLHAWIASGDRGRFRLACMLAMIGGAGRIWTYKELGHYFTFDLQVQKGQKIIDTGPYAYVRHPSYTAILVCMSGISLAIGPYGPGVPQFFRLPLMGVVGAAVVGTVLLIRKRCDDEERMFLLDEATGKPYFEYMKKVGQRLWPNVY</sequence>
<keyword evidence="3 5" id="KW-1133">Transmembrane helix</keyword>
<evidence type="ECO:0000256" key="4">
    <source>
        <dbReference type="ARBA" id="ARBA00023136"/>
    </source>
</evidence>
<organism evidence="7 8">
    <name type="scientific">Tilletiopsis washingtonensis</name>
    <dbReference type="NCBI Taxonomy" id="58919"/>
    <lineage>
        <taxon>Eukaryota</taxon>
        <taxon>Fungi</taxon>
        <taxon>Dikarya</taxon>
        <taxon>Basidiomycota</taxon>
        <taxon>Ustilaginomycotina</taxon>
        <taxon>Exobasidiomycetes</taxon>
        <taxon>Entylomatales</taxon>
        <taxon>Entylomatales incertae sedis</taxon>
        <taxon>Tilletiopsis</taxon>
    </lineage>
</organism>
<dbReference type="EC" id="2.1.1.100" evidence="5"/>
<keyword evidence="8" id="KW-1185">Reference proteome</keyword>
<evidence type="ECO:0000256" key="5">
    <source>
        <dbReference type="RuleBase" id="RU362022"/>
    </source>
</evidence>
<dbReference type="AlphaFoldDB" id="A0A316ZCS6"/>
<reference evidence="7 8" key="1">
    <citation type="journal article" date="2018" name="Mol. Biol. Evol.">
        <title>Broad Genomic Sampling Reveals a Smut Pathogenic Ancestry of the Fungal Clade Ustilaginomycotina.</title>
        <authorList>
            <person name="Kijpornyongpan T."/>
            <person name="Mondo S.J."/>
            <person name="Barry K."/>
            <person name="Sandor L."/>
            <person name="Lee J."/>
            <person name="Lipzen A."/>
            <person name="Pangilinan J."/>
            <person name="LaButti K."/>
            <person name="Hainaut M."/>
            <person name="Henrissat B."/>
            <person name="Grigoriev I.V."/>
            <person name="Spatafora J.W."/>
            <person name="Aime M.C."/>
        </authorList>
    </citation>
    <scope>NUCLEOTIDE SEQUENCE [LARGE SCALE GENOMIC DNA]</scope>
    <source>
        <strain evidence="7 8">MCA 4186</strain>
    </source>
</reference>
<gene>
    <name evidence="7" type="ORF">FA09DRAFT_328878</name>
</gene>
<dbReference type="OrthoDB" id="422086at2759"/>
<dbReference type="InterPro" id="IPR007269">
    <property type="entry name" value="ICMT_MeTrfase"/>
</dbReference>
<comment type="similarity">
    <text evidence="5">Belongs to the class VI-like SAM-binding methyltransferase superfamily. Isoprenylcysteine carboxyl methyltransferase family.</text>
</comment>
<dbReference type="Gene3D" id="1.20.120.1630">
    <property type="match status" value="1"/>
</dbReference>
<dbReference type="GO" id="GO:0005789">
    <property type="term" value="C:endoplasmic reticulum membrane"/>
    <property type="evidence" value="ECO:0007669"/>
    <property type="project" value="UniProtKB-SubCell"/>
</dbReference>
<keyword evidence="5" id="KW-0808">Transferase</keyword>
<dbReference type="STRING" id="58919.A0A316ZCS6"/>
<dbReference type="GO" id="GO:0032259">
    <property type="term" value="P:methylation"/>
    <property type="evidence" value="ECO:0007669"/>
    <property type="project" value="UniProtKB-KW"/>
</dbReference>
<evidence type="ECO:0000256" key="2">
    <source>
        <dbReference type="ARBA" id="ARBA00022692"/>
    </source>
</evidence>
<evidence type="ECO:0000256" key="6">
    <source>
        <dbReference type="SAM" id="SignalP"/>
    </source>
</evidence>
<dbReference type="InterPro" id="IPR052527">
    <property type="entry name" value="Metal_cation-efflux_comp"/>
</dbReference>
<keyword evidence="6" id="KW-0732">Signal</keyword>
<comment type="caution">
    <text evidence="5">Lacks conserved residue(s) required for the propagation of feature annotation.</text>
</comment>
<dbReference type="RefSeq" id="XP_025599779.1">
    <property type="nucleotide sequence ID" value="XM_025741952.1"/>
</dbReference>
<evidence type="ECO:0000256" key="1">
    <source>
        <dbReference type="ARBA" id="ARBA00004141"/>
    </source>
</evidence>
<keyword evidence="4 5" id="KW-0472">Membrane</keyword>
<comment type="subcellular location">
    <subcellularLocation>
        <location evidence="5">Endoplasmic reticulum membrane</location>
        <topology evidence="5">Multi-pass membrane protein</topology>
    </subcellularLocation>
    <subcellularLocation>
        <location evidence="1">Membrane</location>
        <topology evidence="1">Multi-pass membrane protein</topology>
    </subcellularLocation>
</comment>
<evidence type="ECO:0000313" key="8">
    <source>
        <dbReference type="Proteomes" id="UP000245946"/>
    </source>
</evidence>
<accession>A0A316ZCS6</accession>
<protein>
    <recommendedName>
        <fullName evidence="5">Protein-S-isoprenylcysteine O-methyltransferase</fullName>
        <ecNumber evidence="5">2.1.1.100</ecNumber>
    </recommendedName>
</protein>